<gene>
    <name evidence="3" type="ORF">GCM10011505_00110</name>
</gene>
<feature type="domain" description="AMP-dependent synthetase/ligase" evidence="1">
    <location>
        <begin position="8"/>
        <end position="373"/>
    </location>
</feature>
<dbReference type="PROSITE" id="PS00455">
    <property type="entry name" value="AMP_BINDING"/>
    <property type="match status" value="1"/>
</dbReference>
<evidence type="ECO:0000313" key="3">
    <source>
        <dbReference type="EMBL" id="GGB22898.1"/>
    </source>
</evidence>
<sequence>MHLGNLLTRAANLHGDLPALIRGDVVVADHTALARRAAGLAHGLRHHLGLIPGSRVAVAMSNDPAYVEILFACWRAGLAAVPVNAKLHAREIAYILEHSGAAVVFTDGKLAATVGMAAGAITSAPRILSVDDADYARLVARDPLAQAPVSPHDLAWLFYTSGTTGRPKGAMLTHANLLAMTACHLIDVDPVLPGDRVLHAAPMSHGSGLYIIPHVAQAAGQIIPESRGFEPEELVRLFDRHRRVSMFAAPTMVHRFIHHPAVADSDDPLPGLKTIIYGGAPMYLADKTAALARLGPRLAQIYGQGESPMTITALGRDAHLQPDDEAGRARLASAGPAQWLVDVSVVDESGRPLPVGETGEVTAAGPSVMAGYWRDPDATARTLRDGRLFTGDMGALDAQGYLTLKDRSKDVIISGGSNIYPREVEEVLLDHPAVAEVSVIGAADADWGEVVVAFVVADGEGIDAAALDRLCLDRIARFKRPKRYVFVDALPKNNYGKVLKTALRTRLAEGVDERPGQPSA</sequence>
<dbReference type="InterPro" id="IPR050237">
    <property type="entry name" value="ATP-dep_AMP-bd_enzyme"/>
</dbReference>
<accession>A0ABQ1I7W3</accession>
<dbReference type="InterPro" id="IPR042099">
    <property type="entry name" value="ANL_N_sf"/>
</dbReference>
<dbReference type="Pfam" id="PF13193">
    <property type="entry name" value="AMP-binding_C"/>
    <property type="match status" value="1"/>
</dbReference>
<evidence type="ECO:0000259" key="1">
    <source>
        <dbReference type="Pfam" id="PF00501"/>
    </source>
</evidence>
<dbReference type="InterPro" id="IPR000873">
    <property type="entry name" value="AMP-dep_synth/lig_dom"/>
</dbReference>
<proteinExistence type="predicted"/>
<dbReference type="Proteomes" id="UP000603352">
    <property type="component" value="Unassembled WGS sequence"/>
</dbReference>
<comment type="caution">
    <text evidence="3">The sequence shown here is derived from an EMBL/GenBank/DDBJ whole genome shotgun (WGS) entry which is preliminary data.</text>
</comment>
<dbReference type="RefSeq" id="WP_188573911.1">
    <property type="nucleotide sequence ID" value="NZ_BMDZ01000001.1"/>
</dbReference>
<dbReference type="Gene3D" id="3.40.50.12780">
    <property type="entry name" value="N-terminal domain of ligase-like"/>
    <property type="match status" value="1"/>
</dbReference>
<name>A0ABQ1I7W3_9PROT</name>
<protein>
    <submittedName>
        <fullName evidence="3">AMP-dependent synthetase</fullName>
    </submittedName>
</protein>
<dbReference type="PANTHER" id="PTHR43767:SF7">
    <property type="entry name" value="MEDIUM_LONG-CHAIN-FATTY-ACID--COA LIGASE FADD8"/>
    <property type="match status" value="1"/>
</dbReference>
<keyword evidence="4" id="KW-1185">Reference proteome</keyword>
<feature type="domain" description="AMP-binding enzyme C-terminal" evidence="2">
    <location>
        <begin position="423"/>
        <end position="497"/>
    </location>
</feature>
<dbReference type="PANTHER" id="PTHR43767">
    <property type="entry name" value="LONG-CHAIN-FATTY-ACID--COA LIGASE"/>
    <property type="match status" value="1"/>
</dbReference>
<dbReference type="Gene3D" id="3.30.300.30">
    <property type="match status" value="1"/>
</dbReference>
<dbReference type="InterPro" id="IPR020845">
    <property type="entry name" value="AMP-binding_CS"/>
</dbReference>
<dbReference type="SUPFAM" id="SSF56801">
    <property type="entry name" value="Acetyl-CoA synthetase-like"/>
    <property type="match status" value="1"/>
</dbReference>
<dbReference type="EMBL" id="BMDZ01000001">
    <property type="protein sequence ID" value="GGB22898.1"/>
    <property type="molecule type" value="Genomic_DNA"/>
</dbReference>
<dbReference type="InterPro" id="IPR045851">
    <property type="entry name" value="AMP-bd_C_sf"/>
</dbReference>
<reference evidence="4" key="1">
    <citation type="journal article" date="2019" name="Int. J. Syst. Evol. Microbiol.">
        <title>The Global Catalogue of Microorganisms (GCM) 10K type strain sequencing project: providing services to taxonomists for standard genome sequencing and annotation.</title>
        <authorList>
            <consortium name="The Broad Institute Genomics Platform"/>
            <consortium name="The Broad Institute Genome Sequencing Center for Infectious Disease"/>
            <person name="Wu L."/>
            <person name="Ma J."/>
        </authorList>
    </citation>
    <scope>NUCLEOTIDE SEQUENCE [LARGE SCALE GENOMIC DNA]</scope>
    <source>
        <strain evidence="4">CGMCC 1.10188</strain>
    </source>
</reference>
<evidence type="ECO:0000259" key="2">
    <source>
        <dbReference type="Pfam" id="PF13193"/>
    </source>
</evidence>
<evidence type="ECO:0000313" key="4">
    <source>
        <dbReference type="Proteomes" id="UP000603352"/>
    </source>
</evidence>
<organism evidence="3 4">
    <name type="scientific">Tistrella bauzanensis</name>
    <dbReference type="NCBI Taxonomy" id="657419"/>
    <lineage>
        <taxon>Bacteria</taxon>
        <taxon>Pseudomonadati</taxon>
        <taxon>Pseudomonadota</taxon>
        <taxon>Alphaproteobacteria</taxon>
        <taxon>Geminicoccales</taxon>
        <taxon>Geminicoccaceae</taxon>
        <taxon>Tistrella</taxon>
    </lineage>
</organism>
<dbReference type="Pfam" id="PF00501">
    <property type="entry name" value="AMP-binding"/>
    <property type="match status" value="1"/>
</dbReference>
<dbReference type="InterPro" id="IPR025110">
    <property type="entry name" value="AMP-bd_C"/>
</dbReference>